<accession>A0A0V0YIF0</accession>
<dbReference type="EMBL" id="JYDU01000014">
    <property type="protein sequence ID" value="KRX99545.1"/>
    <property type="molecule type" value="Genomic_DNA"/>
</dbReference>
<comment type="caution">
    <text evidence="3">The sequence shown here is derived from an EMBL/GenBank/DDBJ whole genome shotgun (WGS) entry which is preliminary data.</text>
</comment>
<dbReference type="GO" id="GO:0003676">
    <property type="term" value="F:nucleic acid binding"/>
    <property type="evidence" value="ECO:0007669"/>
    <property type="project" value="InterPro"/>
</dbReference>
<dbReference type="SMART" id="SM00343">
    <property type="entry name" value="ZnF_C2HC"/>
    <property type="match status" value="2"/>
</dbReference>
<dbReference type="SUPFAM" id="SSF57756">
    <property type="entry name" value="Retrovirus zinc finger-like domains"/>
    <property type="match status" value="1"/>
</dbReference>
<dbReference type="Gene3D" id="2.40.70.10">
    <property type="entry name" value="Acid Proteases"/>
    <property type="match status" value="1"/>
</dbReference>
<gene>
    <name evidence="3" type="primary">K02A2.6</name>
    <name evidence="3" type="ORF">T4E_2186</name>
</gene>
<dbReference type="Gene3D" id="4.10.60.10">
    <property type="entry name" value="Zinc finger, CCHC-type"/>
    <property type="match status" value="1"/>
</dbReference>
<keyword evidence="1" id="KW-0862">Zinc</keyword>
<dbReference type="InterPro" id="IPR021109">
    <property type="entry name" value="Peptidase_aspartic_dom_sf"/>
</dbReference>
<sequence length="236" mass="26891">MRSCLLASLTPNAFEELRRSCLPTTPYDFTYDECVAKMKELYGRRVILMRERTNFFRITQSDNQTPKQFANILREAAGHCNFESFNTEAHEGKHQARLSTELSRDSKERGLKAGGVSNVCHCCGEAGHFAKKCKFQRSKCFKCGRQGHLEKVCKHPQKLRKSQKQRLQNSWKDHKLYADGIYAITERAHNFEVTVKINGKSTRMELDTGAAVTIVTPECWKRVGSPKLKKGNSDVA</sequence>
<dbReference type="Pfam" id="PF13975">
    <property type="entry name" value="gag-asp_proteas"/>
    <property type="match status" value="1"/>
</dbReference>
<feature type="domain" description="CCHC-type" evidence="2">
    <location>
        <begin position="139"/>
        <end position="154"/>
    </location>
</feature>
<dbReference type="STRING" id="6337.A0A0V0YIF0"/>
<dbReference type="InterPro" id="IPR001878">
    <property type="entry name" value="Znf_CCHC"/>
</dbReference>
<keyword evidence="1" id="KW-0863">Zinc-finger</keyword>
<dbReference type="PANTHER" id="PTHR36943">
    <property type="entry name" value="CCHC-TYPE DOMAIN-CONTAINING PROTEIN"/>
    <property type="match status" value="1"/>
</dbReference>
<dbReference type="PROSITE" id="PS50158">
    <property type="entry name" value="ZF_CCHC"/>
    <property type="match status" value="2"/>
</dbReference>
<organism evidence="3 4">
    <name type="scientific">Trichinella pseudospiralis</name>
    <name type="common">Parasitic roundworm</name>
    <dbReference type="NCBI Taxonomy" id="6337"/>
    <lineage>
        <taxon>Eukaryota</taxon>
        <taxon>Metazoa</taxon>
        <taxon>Ecdysozoa</taxon>
        <taxon>Nematoda</taxon>
        <taxon>Enoplea</taxon>
        <taxon>Dorylaimia</taxon>
        <taxon>Trichinellida</taxon>
        <taxon>Trichinellidae</taxon>
        <taxon>Trichinella</taxon>
    </lineage>
</organism>
<evidence type="ECO:0000256" key="1">
    <source>
        <dbReference type="PROSITE-ProRule" id="PRU00047"/>
    </source>
</evidence>
<dbReference type="PANTHER" id="PTHR36943:SF1">
    <property type="entry name" value="CCHC-TYPE DOMAIN-CONTAINING PROTEIN"/>
    <property type="match status" value="1"/>
</dbReference>
<dbReference type="InterPro" id="IPR036875">
    <property type="entry name" value="Znf_CCHC_sf"/>
</dbReference>
<keyword evidence="1" id="KW-0479">Metal-binding</keyword>
<reference evidence="3 4" key="1">
    <citation type="submission" date="2015-01" db="EMBL/GenBank/DDBJ databases">
        <title>Evolution of Trichinella species and genotypes.</title>
        <authorList>
            <person name="Korhonen P.K."/>
            <person name="Edoardo P."/>
            <person name="Giuseppe L.R."/>
            <person name="Gasser R.B."/>
        </authorList>
    </citation>
    <scope>NUCLEOTIDE SEQUENCE [LARGE SCALE GENOMIC DNA]</scope>
    <source>
        <strain evidence="3">ISS141</strain>
    </source>
</reference>
<evidence type="ECO:0000313" key="3">
    <source>
        <dbReference type="EMBL" id="KRX99545.1"/>
    </source>
</evidence>
<evidence type="ECO:0000259" key="2">
    <source>
        <dbReference type="PROSITE" id="PS50158"/>
    </source>
</evidence>
<name>A0A0V0YIF0_TRIPS</name>
<dbReference type="Proteomes" id="UP000054815">
    <property type="component" value="Unassembled WGS sequence"/>
</dbReference>
<protein>
    <recommendedName>
        <fullName evidence="2">CCHC-type domain-containing protein</fullName>
    </recommendedName>
</protein>
<dbReference type="SUPFAM" id="SSF50630">
    <property type="entry name" value="Acid proteases"/>
    <property type="match status" value="1"/>
</dbReference>
<evidence type="ECO:0000313" key="4">
    <source>
        <dbReference type="Proteomes" id="UP000054815"/>
    </source>
</evidence>
<dbReference type="GO" id="GO:0019899">
    <property type="term" value="F:enzyme binding"/>
    <property type="evidence" value="ECO:0007669"/>
    <property type="project" value="UniProtKB-ARBA"/>
</dbReference>
<proteinExistence type="predicted"/>
<feature type="domain" description="CCHC-type" evidence="2">
    <location>
        <begin position="120"/>
        <end position="134"/>
    </location>
</feature>
<dbReference type="GO" id="GO:0008270">
    <property type="term" value="F:zinc ion binding"/>
    <property type="evidence" value="ECO:0007669"/>
    <property type="project" value="UniProtKB-KW"/>
</dbReference>
<dbReference type="AlphaFoldDB" id="A0A0V0YIF0"/>